<dbReference type="RefSeq" id="WP_004605467.1">
    <property type="nucleotide sequence ID" value="NZ_CP036170.1"/>
</dbReference>
<dbReference type="Proteomes" id="UP000289664">
    <property type="component" value="Chromosome"/>
</dbReference>
<protein>
    <submittedName>
        <fullName evidence="2">Putative glycosyltransferase EpsJ</fullName>
        <ecNumber evidence="2">2.4.-.-</ecNumber>
    </submittedName>
</protein>
<dbReference type="GeneID" id="62697812"/>
<dbReference type="Pfam" id="PF00535">
    <property type="entry name" value="Glycos_transf_2"/>
    <property type="match status" value="1"/>
</dbReference>
<name>B0NG25_CLOS5</name>
<dbReference type="EMBL" id="CP036170">
    <property type="protein sequence ID" value="QBF76222.1"/>
    <property type="molecule type" value="Genomic_DNA"/>
</dbReference>
<dbReference type="Gene3D" id="3.90.550.10">
    <property type="entry name" value="Spore Coat Polysaccharide Biosynthesis Protein SpsA, Chain A"/>
    <property type="match status" value="1"/>
</dbReference>
<dbReference type="InterPro" id="IPR001173">
    <property type="entry name" value="Glyco_trans_2-like"/>
</dbReference>
<feature type="domain" description="Glycosyltransferase 2-like" evidence="1">
    <location>
        <begin position="7"/>
        <end position="163"/>
    </location>
</feature>
<sequence>MSTINISIIIPAYNAEKYISETIESILSQSMQSFEIIVINDGSQDRTQEIVEGYRDKNPDKIRIFYQKNQGQSAARNNALEYVRGKYIAFIDADDKVADWYLEELYNASEKEDADISVCAYQKFDTDTGEITLKRYTEDWNVEFRPGYNHVFQYSPCARLCKTSFVKKYGFRFSAGEQLEDGPYCMMIDLLSSRTVIINKIGYYYRVYQDSVMGNVRKGKKRPKVPYKGIESAIKKVKENTNDKIVLDMLEFCTVKILTGLVTNMYKNCNQQIRKEICKYCYYIIHKYFPDINRNPFIKLRCLDKLPYQHRVAVKLFVIAYRIRMIYPFSTFVAILLRLQEKFSRGKA</sequence>
<dbReference type="AlphaFoldDB" id="B0NG25"/>
<dbReference type="eggNOG" id="COG1216">
    <property type="taxonomic scope" value="Bacteria"/>
</dbReference>
<dbReference type="InterPro" id="IPR029044">
    <property type="entry name" value="Nucleotide-diphossugar_trans"/>
</dbReference>
<dbReference type="CDD" id="cd00761">
    <property type="entry name" value="Glyco_tranf_GTA_type"/>
    <property type="match status" value="1"/>
</dbReference>
<accession>B0NG25</accession>
<dbReference type="STRING" id="411468.CLOSCI_02428"/>
<proteinExistence type="predicted"/>
<dbReference type="EC" id="2.4.-.-" evidence="2"/>
<dbReference type="KEGG" id="csci:HDCHBGLK_03639"/>
<keyword evidence="2" id="KW-0808">Transferase</keyword>
<dbReference type="CAZy" id="GT2">
    <property type="family name" value="Glycosyltransferase Family 2"/>
</dbReference>
<dbReference type="HOGENOM" id="CLU_025996_25_1_9"/>
<dbReference type="PANTHER" id="PTHR22916">
    <property type="entry name" value="GLYCOSYLTRANSFERASE"/>
    <property type="match status" value="1"/>
</dbReference>
<evidence type="ECO:0000259" key="1">
    <source>
        <dbReference type="Pfam" id="PF00535"/>
    </source>
</evidence>
<evidence type="ECO:0000313" key="3">
    <source>
        <dbReference type="Proteomes" id="UP000289664"/>
    </source>
</evidence>
<dbReference type="GO" id="GO:0016758">
    <property type="term" value="F:hexosyltransferase activity"/>
    <property type="evidence" value="ECO:0007669"/>
    <property type="project" value="UniProtKB-ARBA"/>
</dbReference>
<keyword evidence="2" id="KW-0328">Glycosyltransferase</keyword>
<evidence type="ECO:0000313" key="2">
    <source>
        <dbReference type="EMBL" id="QBF76222.1"/>
    </source>
</evidence>
<dbReference type="SUPFAM" id="SSF53448">
    <property type="entry name" value="Nucleotide-diphospho-sugar transferases"/>
    <property type="match status" value="1"/>
</dbReference>
<dbReference type="PANTHER" id="PTHR22916:SF3">
    <property type="entry name" value="UDP-GLCNAC:BETAGAL BETA-1,3-N-ACETYLGLUCOSAMINYLTRANSFERASE-LIKE PROTEIN 1"/>
    <property type="match status" value="1"/>
</dbReference>
<organism evidence="2 3">
    <name type="scientific">Clostridium scindens (strain ATCC 35704 / DSM 5676 / VPI 13733 / 19)</name>
    <dbReference type="NCBI Taxonomy" id="411468"/>
    <lineage>
        <taxon>Bacteria</taxon>
        <taxon>Bacillati</taxon>
        <taxon>Bacillota</taxon>
        <taxon>Clostridia</taxon>
        <taxon>Lachnospirales</taxon>
        <taxon>Lachnospiraceae</taxon>
    </lineage>
</organism>
<dbReference type="OrthoDB" id="1640114at2"/>
<keyword evidence="3" id="KW-1185">Reference proteome</keyword>
<gene>
    <name evidence="2" type="primary">epsJ_3</name>
    <name evidence="2" type="ORF">HDCHBGLK_03639</name>
</gene>
<reference evidence="2 3" key="1">
    <citation type="journal article" date="2019" name="Appl. Environ. Microbiol.">
        <title>Clostridium scindens ATCC 35704: integration of nutritional requirements, the complete genome sequence, and global transcriptional responses to bile acids.</title>
        <authorList>
            <person name="Devendran S."/>
            <person name="Shrestha R."/>
            <person name="Alves J.M.P."/>
            <person name="Wolf P.G."/>
            <person name="Ly L."/>
            <person name="Hernandez A.G."/>
            <person name="Mendez-Garcia C."/>
            <person name="Inboden A."/>
            <person name="Wiley J."/>
            <person name="Paul O."/>
            <person name="Allen A."/>
            <person name="Springer E."/>
            <person name="Wright C.L."/>
            <person name="Fields C.J."/>
            <person name="Daniel S.L."/>
            <person name="Ridlon J.M."/>
        </authorList>
    </citation>
    <scope>NUCLEOTIDE SEQUENCE [LARGE SCALE GENOMIC DNA]</scope>
    <source>
        <strain evidence="2 3">ATCC 35704</strain>
    </source>
</reference>